<dbReference type="Pfam" id="PF00005">
    <property type="entry name" value="ABC_tran"/>
    <property type="match status" value="1"/>
</dbReference>
<keyword evidence="4 6" id="KW-0067">ATP-binding</keyword>
<dbReference type="EMBL" id="VUNQ01000004">
    <property type="protein sequence ID" value="MSU00488.1"/>
    <property type="molecule type" value="Genomic_DNA"/>
</dbReference>
<comment type="caution">
    <text evidence="6">The sequence shown here is derived from an EMBL/GenBank/DDBJ whole genome shotgun (WGS) entry which is preliminary data.</text>
</comment>
<evidence type="ECO:0000256" key="4">
    <source>
        <dbReference type="ARBA" id="ARBA00022840"/>
    </source>
</evidence>
<evidence type="ECO:0000256" key="3">
    <source>
        <dbReference type="ARBA" id="ARBA00022741"/>
    </source>
</evidence>
<dbReference type="GO" id="GO:0005524">
    <property type="term" value="F:ATP binding"/>
    <property type="evidence" value="ECO:0007669"/>
    <property type="project" value="UniProtKB-KW"/>
</dbReference>
<evidence type="ECO:0000313" key="6">
    <source>
        <dbReference type="EMBL" id="MSU00488.1"/>
    </source>
</evidence>
<evidence type="ECO:0000256" key="1">
    <source>
        <dbReference type="ARBA" id="ARBA00005417"/>
    </source>
</evidence>
<proteinExistence type="inferred from homology"/>
<dbReference type="PROSITE" id="PS50893">
    <property type="entry name" value="ABC_TRANSPORTER_2"/>
    <property type="match status" value="1"/>
</dbReference>
<evidence type="ECO:0000313" key="7">
    <source>
        <dbReference type="Proteomes" id="UP000469523"/>
    </source>
</evidence>
<keyword evidence="2" id="KW-0813">Transport</keyword>
<dbReference type="PANTHER" id="PTHR42734:SF6">
    <property type="entry name" value="MOLYBDATE IMPORT ATP-BINDING PROTEIN MOLC"/>
    <property type="match status" value="1"/>
</dbReference>
<dbReference type="AlphaFoldDB" id="A0A6N7XW14"/>
<dbReference type="PANTHER" id="PTHR42734">
    <property type="entry name" value="METAL TRANSPORT SYSTEM ATP-BINDING PROTEIN TM_0124-RELATED"/>
    <property type="match status" value="1"/>
</dbReference>
<dbReference type="Proteomes" id="UP000469523">
    <property type="component" value="Unassembled WGS sequence"/>
</dbReference>
<sequence length="256" mass="29660">MEVLKIENIVASYGRELIVDDISFHMKKSEFTGLLGLNGTGKTTLLKVICGLLKPKSGKCFIDNKDMMKYKEKERAKYISFMPQRHSIIYDTTVLEVVLMGITPYLGTFGHPTNEHRKIAYDILEKMDMEECANKNFLQLSEGQKQLIIVARSLMQNSQFMLFDEPNSALDFNNSHMILSKIREVIKKERKSGLITLHDPNMALTYCDRIIVLKDKKKFADFYIKDTDSGFIQEVFNKIYEDIEIIHYNGKYMIVK</sequence>
<dbReference type="FunFam" id="3.40.50.300:FF:000134">
    <property type="entry name" value="Iron-enterobactin ABC transporter ATP-binding protein"/>
    <property type="match status" value="1"/>
</dbReference>
<reference evidence="6 7" key="1">
    <citation type="submission" date="2019-09" db="EMBL/GenBank/DDBJ databases">
        <title>In-depth cultivation of the pig gut microbiome towards novel bacterial diversity and tailored functional studies.</title>
        <authorList>
            <person name="Wylensek D."/>
            <person name="Hitch T.C.A."/>
            <person name="Clavel T."/>
        </authorList>
    </citation>
    <scope>NUCLEOTIDE SEQUENCE [LARGE SCALE GENOMIC DNA]</scope>
    <source>
        <strain evidence="6 7">WCA3-693-APC-4?</strain>
    </source>
</reference>
<evidence type="ECO:0000259" key="5">
    <source>
        <dbReference type="PROSITE" id="PS50893"/>
    </source>
</evidence>
<dbReference type="InterPro" id="IPR027417">
    <property type="entry name" value="P-loop_NTPase"/>
</dbReference>
<accession>A0A6N7XW14</accession>
<name>A0A6N7XW14_9FIRM</name>
<dbReference type="InterPro" id="IPR050153">
    <property type="entry name" value="Metal_Ion_Import_ABC"/>
</dbReference>
<dbReference type="InterPro" id="IPR003593">
    <property type="entry name" value="AAA+_ATPase"/>
</dbReference>
<comment type="similarity">
    <text evidence="1">Belongs to the ABC transporter superfamily.</text>
</comment>
<feature type="domain" description="ABC transporter" evidence="5">
    <location>
        <begin position="4"/>
        <end position="240"/>
    </location>
</feature>
<keyword evidence="3" id="KW-0547">Nucleotide-binding</keyword>
<dbReference type="CDD" id="cd03214">
    <property type="entry name" value="ABC_Iron-Siderophores_B12_Hemin"/>
    <property type="match status" value="1"/>
</dbReference>
<dbReference type="GO" id="GO:0016887">
    <property type="term" value="F:ATP hydrolysis activity"/>
    <property type="evidence" value="ECO:0007669"/>
    <property type="project" value="InterPro"/>
</dbReference>
<keyword evidence="7" id="KW-1185">Reference proteome</keyword>
<dbReference type="SUPFAM" id="SSF52540">
    <property type="entry name" value="P-loop containing nucleoside triphosphate hydrolases"/>
    <property type="match status" value="1"/>
</dbReference>
<gene>
    <name evidence="6" type="ORF">FYJ83_03280</name>
</gene>
<protein>
    <submittedName>
        <fullName evidence="6">ABC transporter ATP-binding protein</fullName>
    </submittedName>
</protein>
<dbReference type="RefSeq" id="WP_154438913.1">
    <property type="nucleotide sequence ID" value="NZ_VUNQ01000004.1"/>
</dbReference>
<dbReference type="SMART" id="SM00382">
    <property type="entry name" value="AAA"/>
    <property type="match status" value="1"/>
</dbReference>
<dbReference type="Gene3D" id="3.40.50.300">
    <property type="entry name" value="P-loop containing nucleotide triphosphate hydrolases"/>
    <property type="match status" value="1"/>
</dbReference>
<organism evidence="6 7">
    <name type="scientific">Tissierella pigra</name>
    <dbReference type="NCBI Taxonomy" id="2607614"/>
    <lineage>
        <taxon>Bacteria</taxon>
        <taxon>Bacillati</taxon>
        <taxon>Bacillota</taxon>
        <taxon>Tissierellia</taxon>
        <taxon>Tissierellales</taxon>
        <taxon>Tissierellaceae</taxon>
        <taxon>Tissierella</taxon>
    </lineage>
</organism>
<evidence type="ECO:0000256" key="2">
    <source>
        <dbReference type="ARBA" id="ARBA00022448"/>
    </source>
</evidence>
<dbReference type="InterPro" id="IPR003439">
    <property type="entry name" value="ABC_transporter-like_ATP-bd"/>
</dbReference>